<gene>
    <name evidence="2" type="ORF">BEU04_03570</name>
</gene>
<dbReference type="InterPro" id="IPR023656">
    <property type="entry name" value="IMP_biosynth_PurP"/>
</dbReference>
<reference evidence="2 3" key="1">
    <citation type="submission" date="2016-08" db="EMBL/GenBank/DDBJ databases">
        <title>New Insights into Marine Group III Euryarchaeota, from dark to light.</title>
        <authorList>
            <person name="Haro-Moreno J.M."/>
            <person name="Rodriguez-Valera F."/>
            <person name="Lopez-Garcia P."/>
            <person name="Moreira D."/>
            <person name="Martin-Cuadrado A.B."/>
        </authorList>
    </citation>
    <scope>NUCLEOTIDE SEQUENCE [LARGE SCALE GENOMIC DNA]</scope>
    <source>
        <strain evidence="2">CG-Bathy1</strain>
    </source>
</reference>
<dbReference type="PANTHER" id="PTHR38147">
    <property type="entry name" value="5-FORMAMINOIMIDAZOLE-4-CARBOXAMIDE-1-(BETA)-D-RIBOFURANOSYL 5'-MONOPHOSPHATE SYNTHETASE-RELATED"/>
    <property type="match status" value="1"/>
</dbReference>
<dbReference type="InterPro" id="IPR009720">
    <property type="entry name" value="IMP_biosynth_PurP_C"/>
</dbReference>
<dbReference type="GO" id="GO:0005524">
    <property type="term" value="F:ATP binding"/>
    <property type="evidence" value="ECO:0007669"/>
    <property type="project" value="InterPro"/>
</dbReference>
<comment type="caution">
    <text evidence="2">The sequence shown here is derived from an EMBL/GenBank/DDBJ whole genome shotgun (WGS) entry which is preliminary data.</text>
</comment>
<dbReference type="AlphaFoldDB" id="A0A1J5TQ01"/>
<name>A0A1J5TQ01_9ARCH</name>
<accession>A0A1J5TQ01</accession>
<sequence>LKQAGIRIPKIFNNPSEIDSLVIVKANESIRGYERAFFFASSPEQYQLRVDELLQNGTITEASLKIAVIEEFILGAQVNLNFFYSPLSDQLELMGTDMRRQTSLDGFLRLPADAQSEILKLQQPKLIETGHVAVTMKESLLEKAFELGENFVKTSKEMHPEGIIGAFALQGAVDAGKGHEDFVIFDVSMRIPGSPGTPFTPYSSYLHGSSMSFGQRIGLELKRAVESNRLNEIVT</sequence>
<dbReference type="InterPro" id="IPR013815">
    <property type="entry name" value="ATP_grasp_subdomain_1"/>
</dbReference>
<dbReference type="GO" id="GO:0016879">
    <property type="term" value="F:ligase activity, forming carbon-nitrogen bonds"/>
    <property type="evidence" value="ECO:0007669"/>
    <property type="project" value="InterPro"/>
</dbReference>
<organism evidence="2 3">
    <name type="scientific">Marine Group III euryarchaeote CG-Bathy1</name>
    <dbReference type="NCBI Taxonomy" id="1889001"/>
    <lineage>
        <taxon>Archaea</taxon>
        <taxon>Methanobacteriati</taxon>
        <taxon>Thermoplasmatota</taxon>
        <taxon>Thermoplasmata</taxon>
        <taxon>Candidatus Thermoprofundales</taxon>
    </lineage>
</organism>
<dbReference type="EMBL" id="MIYU01000021">
    <property type="protein sequence ID" value="OIR14062.1"/>
    <property type="molecule type" value="Genomic_DNA"/>
</dbReference>
<dbReference type="GO" id="GO:0000287">
    <property type="term" value="F:magnesium ion binding"/>
    <property type="evidence" value="ECO:0007669"/>
    <property type="project" value="InterPro"/>
</dbReference>
<dbReference type="Pfam" id="PF06973">
    <property type="entry name" value="DUF1297"/>
    <property type="match status" value="1"/>
</dbReference>
<dbReference type="SUPFAM" id="SSF56059">
    <property type="entry name" value="Glutathione synthetase ATP-binding domain-like"/>
    <property type="match status" value="1"/>
</dbReference>
<dbReference type="Gene3D" id="3.30.470.20">
    <property type="entry name" value="ATP-grasp fold, B domain"/>
    <property type="match status" value="1"/>
</dbReference>
<dbReference type="Gene3D" id="3.30.1490.20">
    <property type="entry name" value="ATP-grasp fold, A domain"/>
    <property type="match status" value="1"/>
</dbReference>
<dbReference type="Proteomes" id="UP000183815">
    <property type="component" value="Unassembled WGS sequence"/>
</dbReference>
<proteinExistence type="predicted"/>
<dbReference type="GO" id="GO:0006188">
    <property type="term" value="P:IMP biosynthetic process"/>
    <property type="evidence" value="ECO:0007669"/>
    <property type="project" value="InterPro"/>
</dbReference>
<evidence type="ECO:0000313" key="3">
    <source>
        <dbReference type="Proteomes" id="UP000183815"/>
    </source>
</evidence>
<feature type="domain" description="IMP biosynthesis enzyme PurP C-terminal" evidence="1">
    <location>
        <begin position="46"/>
        <end position="235"/>
    </location>
</feature>
<dbReference type="PANTHER" id="PTHR38147:SF1">
    <property type="entry name" value="5-FORMAMINOIMIDAZOLE-4-CARBOXAMIDE-1-(BETA)-D-RIBOFURANOSYL 5'-MONOPHOSPHATE SYNTHETASE"/>
    <property type="match status" value="1"/>
</dbReference>
<evidence type="ECO:0000313" key="2">
    <source>
        <dbReference type="EMBL" id="OIR14062.1"/>
    </source>
</evidence>
<feature type="non-terminal residue" evidence="2">
    <location>
        <position position="1"/>
    </location>
</feature>
<protein>
    <submittedName>
        <fullName evidence="2">5-formaminoimidazole-4-carboxamide-1-(Beta)-D-ribofuranosyl 5'-monophosphate synthetase</fullName>
    </submittedName>
</protein>
<evidence type="ECO:0000259" key="1">
    <source>
        <dbReference type="Pfam" id="PF06973"/>
    </source>
</evidence>